<evidence type="ECO:0000313" key="3">
    <source>
        <dbReference type="Proteomes" id="UP000719766"/>
    </source>
</evidence>
<accession>A0A9P7A9D0</accession>
<name>A0A9P7A9D0_9AGAM</name>
<sequence length="82" mass="9339">MISLRMEEHCTTTTSFYILMGTIFDLAELCWFSLNLFATPHSLQFGNSNFHRTILFCDVASATDTVHAAFIILFHLLTASQY</sequence>
<protein>
    <submittedName>
        <fullName evidence="2">Uncharacterized protein</fullName>
    </submittedName>
</protein>
<proteinExistence type="predicted"/>
<organism evidence="2 3">
    <name type="scientific">Suillus plorans</name>
    <dbReference type="NCBI Taxonomy" id="116603"/>
    <lineage>
        <taxon>Eukaryota</taxon>
        <taxon>Fungi</taxon>
        <taxon>Dikarya</taxon>
        <taxon>Basidiomycota</taxon>
        <taxon>Agaricomycotina</taxon>
        <taxon>Agaricomycetes</taxon>
        <taxon>Agaricomycetidae</taxon>
        <taxon>Boletales</taxon>
        <taxon>Suillineae</taxon>
        <taxon>Suillaceae</taxon>
        <taxon>Suillus</taxon>
    </lineage>
</organism>
<keyword evidence="1" id="KW-0812">Transmembrane</keyword>
<dbReference type="EMBL" id="JABBWE010000130">
    <property type="protein sequence ID" value="KAG1784746.1"/>
    <property type="molecule type" value="Genomic_DNA"/>
</dbReference>
<evidence type="ECO:0000256" key="1">
    <source>
        <dbReference type="SAM" id="Phobius"/>
    </source>
</evidence>
<evidence type="ECO:0000313" key="2">
    <source>
        <dbReference type="EMBL" id="KAG1784746.1"/>
    </source>
</evidence>
<feature type="transmembrane region" description="Helical" evidence="1">
    <location>
        <begin position="15"/>
        <end position="34"/>
    </location>
</feature>
<keyword evidence="1" id="KW-0472">Membrane</keyword>
<comment type="caution">
    <text evidence="2">The sequence shown here is derived from an EMBL/GenBank/DDBJ whole genome shotgun (WGS) entry which is preliminary data.</text>
</comment>
<keyword evidence="3" id="KW-1185">Reference proteome</keyword>
<dbReference type="GeneID" id="64598392"/>
<feature type="transmembrane region" description="Helical" evidence="1">
    <location>
        <begin position="55"/>
        <end position="77"/>
    </location>
</feature>
<gene>
    <name evidence="2" type="ORF">HD556DRAFT_1426153</name>
</gene>
<dbReference type="RefSeq" id="XP_041152231.1">
    <property type="nucleotide sequence ID" value="XM_041304628.1"/>
</dbReference>
<keyword evidence="1" id="KW-1133">Transmembrane helix</keyword>
<reference evidence="2" key="1">
    <citation type="journal article" date="2020" name="New Phytol.">
        <title>Comparative genomics reveals dynamic genome evolution in host specialist ectomycorrhizal fungi.</title>
        <authorList>
            <person name="Lofgren L.A."/>
            <person name="Nguyen N.H."/>
            <person name="Vilgalys R."/>
            <person name="Ruytinx J."/>
            <person name="Liao H.L."/>
            <person name="Branco S."/>
            <person name="Kuo A."/>
            <person name="LaButti K."/>
            <person name="Lipzen A."/>
            <person name="Andreopoulos W."/>
            <person name="Pangilinan J."/>
            <person name="Riley R."/>
            <person name="Hundley H."/>
            <person name="Na H."/>
            <person name="Barry K."/>
            <person name="Grigoriev I.V."/>
            <person name="Stajich J.E."/>
            <person name="Kennedy P.G."/>
        </authorList>
    </citation>
    <scope>NUCLEOTIDE SEQUENCE</scope>
    <source>
        <strain evidence="2">S12</strain>
    </source>
</reference>
<dbReference type="Proteomes" id="UP000719766">
    <property type="component" value="Unassembled WGS sequence"/>
</dbReference>
<dbReference type="AlphaFoldDB" id="A0A9P7A9D0"/>